<proteinExistence type="predicted"/>
<reference evidence="4 5" key="1">
    <citation type="submission" date="2018-11" db="EMBL/GenBank/DDBJ databases">
        <authorList>
            <person name="Li F."/>
        </authorList>
    </citation>
    <scope>NUCLEOTIDE SEQUENCE [LARGE SCALE GENOMIC DNA]</scope>
    <source>
        <strain evidence="4 5">Gsoil 097</strain>
    </source>
</reference>
<evidence type="ECO:0000313" key="5">
    <source>
        <dbReference type="Proteomes" id="UP000267128"/>
    </source>
</evidence>
<evidence type="ECO:0000259" key="2">
    <source>
        <dbReference type="Pfam" id="PF07398"/>
    </source>
</evidence>
<dbReference type="NCBIfam" id="TIGR03083">
    <property type="entry name" value="maleylpyruvate isomerase family mycothiol-dependent enzyme"/>
    <property type="match status" value="1"/>
</dbReference>
<keyword evidence="4" id="KW-0670">Pyruvate</keyword>
<dbReference type="Gene3D" id="1.20.120.450">
    <property type="entry name" value="dinb family like domain"/>
    <property type="match status" value="1"/>
</dbReference>
<feature type="domain" description="MDMPI C-terminal" evidence="2">
    <location>
        <begin position="177"/>
        <end position="259"/>
    </location>
</feature>
<evidence type="ECO:0000313" key="4">
    <source>
        <dbReference type="EMBL" id="RNL60505.1"/>
    </source>
</evidence>
<evidence type="ECO:0000256" key="1">
    <source>
        <dbReference type="SAM" id="MobiDB-lite"/>
    </source>
</evidence>
<accession>A0A3N0CAL5</accession>
<keyword evidence="5" id="KW-1185">Reference proteome</keyword>
<dbReference type="RefSeq" id="WP_123229257.1">
    <property type="nucleotide sequence ID" value="NZ_RJSE01000009.1"/>
</dbReference>
<dbReference type="InterPro" id="IPR017517">
    <property type="entry name" value="Maleyloyr_isom"/>
</dbReference>
<evidence type="ECO:0000259" key="3">
    <source>
        <dbReference type="Pfam" id="PF11716"/>
    </source>
</evidence>
<feature type="compositionally biased region" description="Low complexity" evidence="1">
    <location>
        <begin position="114"/>
        <end position="132"/>
    </location>
</feature>
<dbReference type="InterPro" id="IPR034660">
    <property type="entry name" value="DinB/YfiT-like"/>
</dbReference>
<dbReference type="Pfam" id="PF07398">
    <property type="entry name" value="MDMPI_C"/>
    <property type="match status" value="1"/>
</dbReference>
<dbReference type="InterPro" id="IPR024344">
    <property type="entry name" value="MDMPI_metal-binding"/>
</dbReference>
<feature type="region of interest" description="Disordered" evidence="1">
    <location>
        <begin position="114"/>
        <end position="135"/>
    </location>
</feature>
<dbReference type="GO" id="GO:0046872">
    <property type="term" value="F:metal ion binding"/>
    <property type="evidence" value="ECO:0007669"/>
    <property type="project" value="InterPro"/>
</dbReference>
<dbReference type="SUPFAM" id="SSF109854">
    <property type="entry name" value="DinB/YfiT-like putative metalloenzymes"/>
    <property type="match status" value="1"/>
</dbReference>
<dbReference type="Proteomes" id="UP000267128">
    <property type="component" value="Unassembled WGS sequence"/>
</dbReference>
<comment type="caution">
    <text evidence="4">The sequence shown here is derived from an EMBL/GenBank/DDBJ whole genome shotgun (WGS) entry which is preliminary data.</text>
</comment>
<name>A0A3N0CAL5_9ACTN</name>
<dbReference type="EMBL" id="RJSE01000009">
    <property type="protein sequence ID" value="RNL60505.1"/>
    <property type="molecule type" value="Genomic_DNA"/>
</dbReference>
<dbReference type="InterPro" id="IPR010872">
    <property type="entry name" value="MDMPI_C-term_domain"/>
</dbReference>
<feature type="domain" description="Mycothiol-dependent maleylpyruvate isomerase metal-binding" evidence="3">
    <location>
        <begin position="14"/>
        <end position="154"/>
    </location>
</feature>
<gene>
    <name evidence="4" type="ORF">EFK50_19480</name>
</gene>
<sequence length="271" mass="28841">MNDAPRLAELVETWRAAIAEFLTLVRDVPEDQWNLPTDLDGWDVKDNVAHTAHLEGVLAGAAEETIEVAEAPHIKSLTGFYTEQGVLARRDRTMTELADEIEQAAATRHAELLADPPTDGAGAPPRTPGGIPWDNNTLLSNRPLDVWMHEQDIRRAVGVPGGYGTVPAQHAISRFGGALPMVLGKRVGAPAGTSVRLDVPEAGTTWSARVGDDGRAQPVDPLDDATVRITVSAEDFVVLAGGRRPVEATAPAYDGDAELGRAVLANFSVTP</sequence>
<keyword evidence="4" id="KW-0413">Isomerase</keyword>
<dbReference type="GO" id="GO:0016853">
    <property type="term" value="F:isomerase activity"/>
    <property type="evidence" value="ECO:0007669"/>
    <property type="project" value="UniProtKB-KW"/>
</dbReference>
<protein>
    <submittedName>
        <fullName evidence="4">Maleylpyruvate isomerase family mycothiol-dependent enzyme</fullName>
    </submittedName>
</protein>
<dbReference type="Pfam" id="PF11716">
    <property type="entry name" value="MDMPI_N"/>
    <property type="match status" value="1"/>
</dbReference>
<dbReference type="AlphaFoldDB" id="A0A3N0CAL5"/>
<organism evidence="4 5">
    <name type="scientific">Nocardioides marmoriginsengisoli</name>
    <dbReference type="NCBI Taxonomy" id="661483"/>
    <lineage>
        <taxon>Bacteria</taxon>
        <taxon>Bacillati</taxon>
        <taxon>Actinomycetota</taxon>
        <taxon>Actinomycetes</taxon>
        <taxon>Propionibacteriales</taxon>
        <taxon>Nocardioidaceae</taxon>
        <taxon>Nocardioides</taxon>
    </lineage>
</organism>
<dbReference type="OrthoDB" id="154293at2"/>